<reference evidence="2" key="1">
    <citation type="submission" date="2025-08" db="UniProtKB">
        <authorList>
            <consortium name="Ensembl"/>
        </authorList>
    </citation>
    <scope>IDENTIFICATION</scope>
</reference>
<dbReference type="GeneTree" id="ENSGT00390000012397"/>
<feature type="region of interest" description="Disordered" evidence="1">
    <location>
        <begin position="1062"/>
        <end position="1082"/>
    </location>
</feature>
<dbReference type="InterPro" id="IPR029246">
    <property type="entry name" value="TALPID3"/>
</dbReference>
<proteinExistence type="predicted"/>
<feature type="region of interest" description="Disordered" evidence="1">
    <location>
        <begin position="1"/>
        <end position="42"/>
    </location>
</feature>
<dbReference type="Proteomes" id="UP000261540">
    <property type="component" value="Unplaced"/>
</dbReference>
<feature type="compositionally biased region" description="Polar residues" evidence="1">
    <location>
        <begin position="30"/>
        <end position="42"/>
    </location>
</feature>
<keyword evidence="3" id="KW-1185">Reference proteome</keyword>
<feature type="compositionally biased region" description="Basic and acidic residues" evidence="1">
    <location>
        <begin position="192"/>
        <end position="201"/>
    </location>
</feature>
<dbReference type="PANTHER" id="PTHR15721">
    <property type="entry name" value="KIAA0586 PROTEIN"/>
    <property type="match status" value="1"/>
</dbReference>
<feature type="compositionally biased region" description="Polar residues" evidence="1">
    <location>
        <begin position="1071"/>
        <end position="1082"/>
    </location>
</feature>
<reference evidence="2" key="2">
    <citation type="submission" date="2025-09" db="UniProtKB">
        <authorList>
            <consortium name="Ensembl"/>
        </authorList>
    </citation>
    <scope>IDENTIFICATION</scope>
</reference>
<dbReference type="Pfam" id="PF15324">
    <property type="entry name" value="TALPID3"/>
    <property type="match status" value="2"/>
</dbReference>
<feature type="region of interest" description="Disordered" evidence="1">
    <location>
        <begin position="192"/>
        <end position="214"/>
    </location>
</feature>
<evidence type="ECO:0000256" key="1">
    <source>
        <dbReference type="SAM" id="MobiDB-lite"/>
    </source>
</evidence>
<feature type="compositionally biased region" description="Pro residues" evidence="1">
    <location>
        <begin position="972"/>
        <end position="986"/>
    </location>
</feature>
<feature type="region of interest" description="Disordered" evidence="1">
    <location>
        <begin position="495"/>
        <end position="532"/>
    </location>
</feature>
<feature type="compositionally biased region" description="Pro residues" evidence="1">
    <location>
        <begin position="909"/>
        <end position="923"/>
    </location>
</feature>
<name>A0A3B3T469_9TELE</name>
<feature type="region of interest" description="Disordered" evidence="1">
    <location>
        <begin position="907"/>
        <end position="930"/>
    </location>
</feature>
<feature type="region of interest" description="Disordered" evidence="1">
    <location>
        <begin position="256"/>
        <end position="318"/>
    </location>
</feature>
<accession>A0A3B3T469</accession>
<evidence type="ECO:0000313" key="2">
    <source>
        <dbReference type="Ensembl" id="ENSPKIP00000037253.1"/>
    </source>
</evidence>
<sequence>MADILAASLHRGNPEESASSSDAEDIIIRSTRTQPANQSCGKQDVSLVSSGWCPKDKKRISVQKLRGAPSSSRFIEPSVQQADVPPALAANKLPTSPWVEGNRGSLHGNLALTFWHDHKISNELRKSLQFASCLMKLVRYYFLLYKFYYHFHTAPSAGVEAPRLVSGVLTRLCPQAQSDVEARVSQVSEGLQKLREAERPRNKSQGSEAGSPLARVSRLEEQLSALTQQRLQHLERIQAQQLELQVCSPSIHTSLRPSIHPSIHPSTHPAKLSASSIPKPSCGNRKPCFPRPGSRNAPPIQRRQNLPPKIPSSSTGNSRLLEEIASEPTSREGRTGSTGGVDVTMGMVSVALLSTLSLVSFSRLPSSLWRPVVSLQPREAPCVFQSSSGQHTLAPQPSLLQKSQLAPSMFEEAGRVLREIRHSKKVLEENLEAILRAKDAEMLYSQLEGLSGNSDATEELRIKQTVDAWISTLSRDIQNPTSIDITAKYKGANGPCQSAPRWAPRKPSVRNKLQGPADSAGMRNRQSAPHTMGKLAAVEKPQAAPKPEREDEEYLMKIYGKALYEGHRRTLKNSPYLRFNSPSPKSKGLRPRVVERVKGVKVKSAKTQTSPCSGQRVFSSQPQYIFSPMQEVSDDPKGPRTPMEGFLIPMAIPLGQPRIDGEPPQPSSVIIGSRPITVTAAIPPTSTTRRPNVAVLEMTSKRKAPPQLQVQVGSPQTTVGNAQISAMKCFCRIWLLTLVFTAIEEEEDVFPGTDFLAVADITQPEAVEDLPVRIDGLPVAPGAPYHGPVFPPQAPEPPHLENPTCSTIQQETLENRLVDWVEQQLMARMVTELHPWAEPASPSPESCSSASDIVEAAGGGGLQLFVDAGVPVNSDLIRQYVNESLAEMVALFLGQRPAAPGLVEDIPIPETPVPTPRDSPPPVGRTQIPLGTPEASELESLSESCREKVIQPVESFLTLEPERSPVATPKCTPVPSPPVLATPTPPSTHLSPSAGCQYSDAWGDSELPLEEEAPPMRSEQLEGGTGVMSVAREEEPVSLISSMPPLPVEAILLPPMQTPPLQRATPPPVPTLSTEDSSTASSVTETELVGRHISEGELLVSCGQVEAARGKAGGGILAVLCLSMVCVAQSLWDEESSLGEVSKGQRPPVAADVEHALRGLSLLGLAGPEMGRLSSPGQVPAPSGKC</sequence>
<dbReference type="PANTHER" id="PTHR15721:SF2">
    <property type="entry name" value="PROTEIN TALPID3"/>
    <property type="match status" value="1"/>
</dbReference>
<dbReference type="GO" id="GO:0005814">
    <property type="term" value="C:centriole"/>
    <property type="evidence" value="ECO:0007669"/>
    <property type="project" value="TreeGrafter"/>
</dbReference>
<protein>
    <submittedName>
        <fullName evidence="2">Si:ch211-185a18.2</fullName>
    </submittedName>
</protein>
<dbReference type="GO" id="GO:0036064">
    <property type="term" value="C:ciliary basal body"/>
    <property type="evidence" value="ECO:0007669"/>
    <property type="project" value="TreeGrafter"/>
</dbReference>
<dbReference type="AlphaFoldDB" id="A0A3B3T469"/>
<evidence type="ECO:0000313" key="3">
    <source>
        <dbReference type="Proteomes" id="UP000261540"/>
    </source>
</evidence>
<dbReference type="Ensembl" id="ENSPKIT00000018215.1">
    <property type="protein sequence ID" value="ENSPKIP00000037253.1"/>
    <property type="gene ID" value="ENSPKIG00000015498.1"/>
</dbReference>
<feature type="region of interest" description="Disordered" evidence="1">
    <location>
        <begin position="964"/>
        <end position="993"/>
    </location>
</feature>
<organism evidence="2 3">
    <name type="scientific">Paramormyrops kingsleyae</name>
    <dbReference type="NCBI Taxonomy" id="1676925"/>
    <lineage>
        <taxon>Eukaryota</taxon>
        <taxon>Metazoa</taxon>
        <taxon>Chordata</taxon>
        <taxon>Craniata</taxon>
        <taxon>Vertebrata</taxon>
        <taxon>Euteleostomi</taxon>
        <taxon>Actinopterygii</taxon>
        <taxon>Neopterygii</taxon>
        <taxon>Teleostei</taxon>
        <taxon>Osteoglossocephala</taxon>
        <taxon>Osteoglossomorpha</taxon>
        <taxon>Osteoglossiformes</taxon>
        <taxon>Mormyridae</taxon>
        <taxon>Paramormyrops</taxon>
    </lineage>
</organism>
<dbReference type="GO" id="GO:0007224">
    <property type="term" value="P:smoothened signaling pathway"/>
    <property type="evidence" value="ECO:0007669"/>
    <property type="project" value="InterPro"/>
</dbReference>
<dbReference type="STRING" id="1676925.ENSPKIP00000037253"/>